<organism evidence="1 2">
    <name type="scientific">Periconia digitata</name>
    <dbReference type="NCBI Taxonomy" id="1303443"/>
    <lineage>
        <taxon>Eukaryota</taxon>
        <taxon>Fungi</taxon>
        <taxon>Dikarya</taxon>
        <taxon>Ascomycota</taxon>
        <taxon>Pezizomycotina</taxon>
        <taxon>Dothideomycetes</taxon>
        <taxon>Pleosporomycetidae</taxon>
        <taxon>Pleosporales</taxon>
        <taxon>Massarineae</taxon>
        <taxon>Periconiaceae</taxon>
        <taxon>Periconia</taxon>
    </lineage>
</organism>
<comment type="caution">
    <text evidence="1">The sequence shown here is derived from an EMBL/GenBank/DDBJ whole genome shotgun (WGS) entry which is preliminary data.</text>
</comment>
<gene>
    <name evidence="1" type="ORF">PDIGIT_LOCUS5956</name>
</gene>
<keyword evidence="2" id="KW-1185">Reference proteome</keyword>
<dbReference type="AlphaFoldDB" id="A0A9W4UEN4"/>
<evidence type="ECO:0000313" key="1">
    <source>
        <dbReference type="EMBL" id="CAI6332923.1"/>
    </source>
</evidence>
<dbReference type="EMBL" id="CAOQHR010000004">
    <property type="protein sequence ID" value="CAI6332923.1"/>
    <property type="molecule type" value="Genomic_DNA"/>
</dbReference>
<dbReference type="Proteomes" id="UP001152607">
    <property type="component" value="Unassembled WGS sequence"/>
</dbReference>
<protein>
    <submittedName>
        <fullName evidence="1">Uncharacterized protein</fullName>
    </submittedName>
</protein>
<reference evidence="1" key="1">
    <citation type="submission" date="2023-01" db="EMBL/GenBank/DDBJ databases">
        <authorList>
            <person name="Van Ghelder C."/>
            <person name="Rancurel C."/>
        </authorList>
    </citation>
    <scope>NUCLEOTIDE SEQUENCE</scope>
    <source>
        <strain evidence="1">CNCM I-4278</strain>
    </source>
</reference>
<name>A0A9W4UEN4_9PLEO</name>
<accession>A0A9W4UEN4</accession>
<proteinExistence type="predicted"/>
<sequence>MTNPRAQTSTSGFEDPQHQSETMWYKIRDESFGPDSYISNFIKHTVRQHDLEVTVYNTALDGKRHTFHAKSATVDTAKIRHEKQAKQLVKRMRDTIKIINDSRQSFILAAKEKMLQLQEDFAQHGRHSIADEMLKMTKAAYEYAESSNKPYEFNATEFLYIASVAQLPGYKPLFRELSFEAKRMYLGMIAHKNRLVITAHVLWPVRNIIERPTLKELERYIYKFQAALYAVVVGDLAYDERDYDTHVYPRWKYLMRNHSPWNAELETPLLYPRLKME</sequence>
<evidence type="ECO:0000313" key="2">
    <source>
        <dbReference type="Proteomes" id="UP001152607"/>
    </source>
</evidence>